<dbReference type="FunFam" id="1.25.40.10:FF:000158">
    <property type="entry name" value="pentatricopeptide repeat-containing protein At2g33680"/>
    <property type="match status" value="1"/>
</dbReference>
<dbReference type="Pfam" id="PF01535">
    <property type="entry name" value="PPR"/>
    <property type="match status" value="12"/>
</dbReference>
<comment type="caution">
    <text evidence="3">The sequence shown here is derived from an EMBL/GenBank/DDBJ whole genome shotgun (WGS) entry which is preliminary data.</text>
</comment>
<evidence type="ECO:0008006" key="5">
    <source>
        <dbReference type="Google" id="ProtNLM"/>
    </source>
</evidence>
<feature type="repeat" description="PPR" evidence="2">
    <location>
        <begin position="580"/>
        <end position="614"/>
    </location>
</feature>
<feature type="repeat" description="PPR" evidence="2">
    <location>
        <begin position="480"/>
        <end position="514"/>
    </location>
</feature>
<reference evidence="3" key="1">
    <citation type="submission" date="2021-08" db="EMBL/GenBank/DDBJ databases">
        <title>WGS assembly of Ceratopteris richardii.</title>
        <authorList>
            <person name="Marchant D.B."/>
            <person name="Chen G."/>
            <person name="Jenkins J."/>
            <person name="Shu S."/>
            <person name="Leebens-Mack J."/>
            <person name="Grimwood J."/>
            <person name="Schmutz J."/>
            <person name="Soltis P."/>
            <person name="Soltis D."/>
            <person name="Chen Z.-H."/>
        </authorList>
    </citation>
    <scope>NUCLEOTIDE SEQUENCE</scope>
    <source>
        <strain evidence="3">Whitten #5841</strain>
        <tissue evidence="3">Leaf</tissue>
    </source>
</reference>
<feature type="repeat" description="PPR" evidence="2">
    <location>
        <begin position="277"/>
        <end position="311"/>
    </location>
</feature>
<dbReference type="NCBIfam" id="TIGR00756">
    <property type="entry name" value="PPR"/>
    <property type="match status" value="6"/>
</dbReference>
<dbReference type="PROSITE" id="PS51375">
    <property type="entry name" value="PPR"/>
    <property type="match status" value="7"/>
</dbReference>
<feature type="repeat" description="PPR" evidence="2">
    <location>
        <begin position="781"/>
        <end position="815"/>
    </location>
</feature>
<dbReference type="Proteomes" id="UP000825935">
    <property type="component" value="Chromosome 11"/>
</dbReference>
<dbReference type="GO" id="GO:0048731">
    <property type="term" value="P:system development"/>
    <property type="evidence" value="ECO:0007669"/>
    <property type="project" value="UniProtKB-ARBA"/>
</dbReference>
<dbReference type="PANTHER" id="PTHR47926">
    <property type="entry name" value="PENTATRICOPEPTIDE REPEAT-CONTAINING PROTEIN"/>
    <property type="match status" value="1"/>
</dbReference>
<evidence type="ECO:0000256" key="1">
    <source>
        <dbReference type="ARBA" id="ARBA00022737"/>
    </source>
</evidence>
<dbReference type="Gene3D" id="1.25.40.10">
    <property type="entry name" value="Tetratricopeptide repeat domain"/>
    <property type="match status" value="8"/>
</dbReference>
<organism evidence="3 4">
    <name type="scientific">Ceratopteris richardii</name>
    <name type="common">Triangle waterfern</name>
    <dbReference type="NCBI Taxonomy" id="49495"/>
    <lineage>
        <taxon>Eukaryota</taxon>
        <taxon>Viridiplantae</taxon>
        <taxon>Streptophyta</taxon>
        <taxon>Embryophyta</taxon>
        <taxon>Tracheophyta</taxon>
        <taxon>Polypodiopsida</taxon>
        <taxon>Polypodiidae</taxon>
        <taxon>Polypodiales</taxon>
        <taxon>Pteridineae</taxon>
        <taxon>Pteridaceae</taxon>
        <taxon>Parkerioideae</taxon>
        <taxon>Ceratopteris</taxon>
    </lineage>
</organism>
<dbReference type="FunFam" id="1.25.40.10:FF:000144">
    <property type="entry name" value="Pentatricopeptide repeat-containing protein, mitochondrial"/>
    <property type="match status" value="1"/>
</dbReference>
<feature type="repeat" description="PPR" evidence="2">
    <location>
        <begin position="984"/>
        <end position="1018"/>
    </location>
</feature>
<accession>A0A8T2TQK6</accession>
<dbReference type="InterPro" id="IPR046960">
    <property type="entry name" value="PPR_At4g14850-like_plant"/>
</dbReference>
<keyword evidence="4" id="KW-1185">Reference proteome</keyword>
<dbReference type="AlphaFoldDB" id="A0A8T2TQK6"/>
<name>A0A8T2TQK6_CERRI</name>
<keyword evidence="1" id="KW-0677">Repeat</keyword>
<feature type="repeat" description="PPR" evidence="2">
    <location>
        <begin position="883"/>
        <end position="917"/>
    </location>
</feature>
<gene>
    <name evidence="3" type="ORF">KP509_11G015500</name>
</gene>
<dbReference type="InterPro" id="IPR011990">
    <property type="entry name" value="TPR-like_helical_dom_sf"/>
</dbReference>
<evidence type="ECO:0000313" key="4">
    <source>
        <dbReference type="Proteomes" id="UP000825935"/>
    </source>
</evidence>
<feature type="repeat" description="PPR" evidence="2">
    <location>
        <begin position="175"/>
        <end position="209"/>
    </location>
</feature>
<sequence length="1145" mass="127792">MGHPHLCINESIGILMKVKNEKDLAKCLHLHSVMCQSGLDVHQKLGNKLVTMFVEAGGMVYAKNIYNKLPNRREPSWNSLVAGYIKHGQPKQAIQLYKTTTEDNNLAGNDTVLALLKASAMLKDSETGMQIHAEVSRRDLLEKSVYVCNTLIHMYAQCGLFTRAEEVLMRHPFQRVCYWNSLMGGYMEHGHFDKALCVLEQMQHEGISPNAVTHVYSLKACGSIGAILKGHEIHSELVMKEHLRSNVFISSSLVDMYVKCGSLQHAEETFDKLEVRNVVSWNSIMTAYLNKNQGHKAIQAFKQMKNEGVPPDSGVFICALKACISTGLVDEGRELHFEILLKGFENNSLTTISLIDLYGKFGLLHEAQNVFDRLPNHSVVSSTALMAAYMNCGHDEMALHCYENACRKGLSPDCLMFVSSIKACVNMELTSKGEQLHAEVVKQGLLESDLFVASAVVDMYMKGGLLKEGHWVFKSLAVKDVALWNAFIAGYAEQGFALEAFEYIQSMWHEGICPNPTTYISCLKVCVWTGEISRGRQIHSEIVKLGWLESELYNMLIDFYSKSGLIQEAKRLLDDPSSCDAVPWNALSAGYIEEGCYEQSLQCFCEMQNRGIVLNPVALTLRLKASGMVGAIKDGQDLHAYIILVGKDSEVIVNNALVDAYSKFGLFMEAYYVFSNLQICSIISWNSLIAGYTHHGHFELTLDCFEQFSDRLSPDAITLVSCMRACCSIRAIEKGQELHLLIVKKGLEGELSVGNSLVDFYATYNLLFEAENVLKMLPVQNVPSWTALILGNIQNGHLEEAFYCFHQMQEIFLSPDAVTLFCISTVCGLMRATAKGREIHSEIVKRGYLESCSFSGSNLVDMYVKWGLLSEAHQVFEMLPRPDTISFNILMTGYANHGNSKLALICFEQMQRDCISQDFVSFVCGLMACSNLGAFIKAQVIHIEAVKRGLELGLTIGNTLVDLYAKCGSILDACGVFAKLSTQELIAWNALIVGYGQLGESIHVFSLLDKMVRQGMGPDVITFVNILNACSHCGLVEQAQECLKAIELDYDLIQTKEHFHCAVDLFGRAGQIEKAFVLAEWMPYHPDILVWHTILGACRKWSNVGLGRHVFEHAVRLDQMDVSTYTYMCNIFMDSIIQGKYTCSD</sequence>
<dbReference type="InterPro" id="IPR002885">
    <property type="entry name" value="PPR_rpt"/>
</dbReference>
<proteinExistence type="predicted"/>
<dbReference type="GO" id="GO:0003723">
    <property type="term" value="F:RNA binding"/>
    <property type="evidence" value="ECO:0007669"/>
    <property type="project" value="InterPro"/>
</dbReference>
<evidence type="ECO:0000313" key="3">
    <source>
        <dbReference type="EMBL" id="KAH7424610.1"/>
    </source>
</evidence>
<protein>
    <recommendedName>
        <fullName evidence="5">Pentatricopeptide repeat-containing protein</fullName>
    </recommendedName>
</protein>
<dbReference type="Pfam" id="PF13041">
    <property type="entry name" value="PPR_2"/>
    <property type="match status" value="2"/>
</dbReference>
<dbReference type="GO" id="GO:0009451">
    <property type="term" value="P:RNA modification"/>
    <property type="evidence" value="ECO:0007669"/>
    <property type="project" value="InterPro"/>
</dbReference>
<evidence type="ECO:0000256" key="2">
    <source>
        <dbReference type="PROSITE-ProRule" id="PRU00708"/>
    </source>
</evidence>
<dbReference type="EMBL" id="CM035416">
    <property type="protein sequence ID" value="KAH7424610.1"/>
    <property type="molecule type" value="Genomic_DNA"/>
</dbReference>